<dbReference type="InterPro" id="IPR001199">
    <property type="entry name" value="Cyt_B5-like_heme/steroid-bd"/>
</dbReference>
<evidence type="ECO:0000256" key="2">
    <source>
        <dbReference type="SAM" id="Phobius"/>
    </source>
</evidence>
<dbReference type="AlphaFoldDB" id="A0A8H5BXU6"/>
<feature type="domain" description="Cytochrome b5 heme-binding" evidence="3">
    <location>
        <begin position="62"/>
        <end position="158"/>
    </location>
</feature>
<dbReference type="PANTHER" id="PTHR10281">
    <property type="entry name" value="MEMBRANE-ASSOCIATED PROGESTERONE RECEPTOR COMPONENT-RELATED"/>
    <property type="match status" value="1"/>
</dbReference>
<dbReference type="GO" id="GO:0016020">
    <property type="term" value="C:membrane"/>
    <property type="evidence" value="ECO:0007669"/>
    <property type="project" value="TreeGrafter"/>
</dbReference>
<dbReference type="Gene3D" id="3.10.120.10">
    <property type="entry name" value="Cytochrome b5-like heme/steroid binding domain"/>
    <property type="match status" value="1"/>
</dbReference>
<comment type="similarity">
    <text evidence="1">Belongs to the cytochrome b5 family. MAPR subfamily.</text>
</comment>
<feature type="transmembrane region" description="Helical" evidence="2">
    <location>
        <begin position="6"/>
        <end position="22"/>
    </location>
</feature>
<accession>A0A8H5BXU6</accession>
<dbReference type="PANTHER" id="PTHR10281:SF115">
    <property type="entry name" value="BINDING PROTEIN, PUTATIVE (AFU_ORTHOLOGUE AFUA_4G06240)-RELATED"/>
    <property type="match status" value="1"/>
</dbReference>
<dbReference type="FunFam" id="3.10.120.10:FF:000003">
    <property type="entry name" value="membrane-associated progesterone receptor component 1"/>
    <property type="match status" value="1"/>
</dbReference>
<protein>
    <recommendedName>
        <fullName evidence="3">Cytochrome b5 heme-binding domain-containing protein</fullName>
    </recommendedName>
</protein>
<organism evidence="4 5">
    <name type="scientific">Ephemerocybe angulata</name>
    <dbReference type="NCBI Taxonomy" id="980116"/>
    <lineage>
        <taxon>Eukaryota</taxon>
        <taxon>Fungi</taxon>
        <taxon>Dikarya</taxon>
        <taxon>Basidiomycota</taxon>
        <taxon>Agaricomycotina</taxon>
        <taxon>Agaricomycetes</taxon>
        <taxon>Agaricomycetidae</taxon>
        <taxon>Agaricales</taxon>
        <taxon>Agaricineae</taxon>
        <taxon>Psathyrellaceae</taxon>
        <taxon>Ephemerocybe</taxon>
    </lineage>
</organism>
<dbReference type="GO" id="GO:0005783">
    <property type="term" value="C:endoplasmic reticulum"/>
    <property type="evidence" value="ECO:0007669"/>
    <property type="project" value="TreeGrafter"/>
</dbReference>
<evidence type="ECO:0000313" key="5">
    <source>
        <dbReference type="Proteomes" id="UP000541558"/>
    </source>
</evidence>
<keyword evidence="2" id="KW-0812">Transmembrane</keyword>
<keyword evidence="5" id="KW-1185">Reference proteome</keyword>
<dbReference type="EMBL" id="JAACJK010000114">
    <property type="protein sequence ID" value="KAF5331425.1"/>
    <property type="molecule type" value="Genomic_DNA"/>
</dbReference>
<keyword evidence="2" id="KW-0472">Membrane</keyword>
<proteinExistence type="inferred from homology"/>
<dbReference type="SMART" id="SM01117">
    <property type="entry name" value="Cyt-b5"/>
    <property type="match status" value="1"/>
</dbReference>
<gene>
    <name evidence="4" type="ORF">D9611_011886</name>
</gene>
<evidence type="ECO:0000259" key="3">
    <source>
        <dbReference type="SMART" id="SM01117"/>
    </source>
</evidence>
<dbReference type="InterPro" id="IPR050577">
    <property type="entry name" value="MAPR/NEUFC/NENF-like"/>
</dbReference>
<dbReference type="SUPFAM" id="SSF55856">
    <property type="entry name" value="Cytochrome b5-like heme/steroid binding domain"/>
    <property type="match status" value="1"/>
</dbReference>
<keyword evidence="2" id="KW-1133">Transmembrane helix</keyword>
<dbReference type="Proteomes" id="UP000541558">
    <property type="component" value="Unassembled WGS sequence"/>
</dbReference>
<sequence>MNAQTLATYGFALVLPLLYLTYRLHFSKPKQAPAPTESHTKPLKPIMQAPNADLLPPKNDPYTVDELAKYDGSDSSKPILVAIKGDIFDVTKKSDVYGPGRSYHIFAGKDGSRGLGMSSLKTEHAVSDYTTLTESEMKVLDEWHSFFSKRYNIVGKVVGSSPAANM</sequence>
<name>A0A8H5BXU6_9AGAR</name>
<evidence type="ECO:0000313" key="4">
    <source>
        <dbReference type="EMBL" id="KAF5331425.1"/>
    </source>
</evidence>
<dbReference type="Pfam" id="PF00173">
    <property type="entry name" value="Cyt-b5"/>
    <property type="match status" value="1"/>
</dbReference>
<reference evidence="4 5" key="1">
    <citation type="journal article" date="2020" name="ISME J.">
        <title>Uncovering the hidden diversity of litter-decomposition mechanisms in mushroom-forming fungi.</title>
        <authorList>
            <person name="Floudas D."/>
            <person name="Bentzer J."/>
            <person name="Ahren D."/>
            <person name="Johansson T."/>
            <person name="Persson P."/>
            <person name="Tunlid A."/>
        </authorList>
    </citation>
    <scope>NUCLEOTIDE SEQUENCE [LARGE SCALE GENOMIC DNA]</scope>
    <source>
        <strain evidence="4 5">CBS 175.51</strain>
    </source>
</reference>
<dbReference type="OrthoDB" id="899at2759"/>
<dbReference type="GO" id="GO:0020037">
    <property type="term" value="F:heme binding"/>
    <property type="evidence" value="ECO:0007669"/>
    <property type="project" value="UniProtKB-ARBA"/>
</dbReference>
<comment type="caution">
    <text evidence="4">The sequence shown here is derived from an EMBL/GenBank/DDBJ whole genome shotgun (WGS) entry which is preliminary data.</text>
</comment>
<dbReference type="InterPro" id="IPR036400">
    <property type="entry name" value="Cyt_B5-like_heme/steroid_sf"/>
</dbReference>
<evidence type="ECO:0000256" key="1">
    <source>
        <dbReference type="ARBA" id="ARBA00038357"/>
    </source>
</evidence>